<organism evidence="2 3">
    <name type="scientific">Aquincola tertiaricarbonis</name>
    <dbReference type="NCBI Taxonomy" id="391953"/>
    <lineage>
        <taxon>Bacteria</taxon>
        <taxon>Pseudomonadati</taxon>
        <taxon>Pseudomonadota</taxon>
        <taxon>Betaproteobacteria</taxon>
        <taxon>Burkholderiales</taxon>
        <taxon>Sphaerotilaceae</taxon>
        <taxon>Aquincola</taxon>
    </lineage>
</organism>
<feature type="transmembrane region" description="Helical" evidence="1">
    <location>
        <begin position="302"/>
        <end position="321"/>
    </location>
</feature>
<dbReference type="Pfam" id="PF13795">
    <property type="entry name" value="HupE_UreJ_2"/>
    <property type="match status" value="1"/>
</dbReference>
<evidence type="ECO:0000313" key="2">
    <source>
        <dbReference type="EMBL" id="URI11238.1"/>
    </source>
</evidence>
<dbReference type="InterPro" id="IPR018247">
    <property type="entry name" value="EF_Hand_1_Ca_BS"/>
</dbReference>
<dbReference type="Proteomes" id="UP001056201">
    <property type="component" value="Chromosome 2"/>
</dbReference>
<evidence type="ECO:0000313" key="3">
    <source>
        <dbReference type="Proteomes" id="UP001056201"/>
    </source>
</evidence>
<feature type="transmembrane region" description="Helical" evidence="1">
    <location>
        <begin position="364"/>
        <end position="386"/>
    </location>
</feature>
<feature type="transmembrane region" description="Helical" evidence="1">
    <location>
        <begin position="333"/>
        <end position="357"/>
    </location>
</feature>
<dbReference type="PROSITE" id="PS00018">
    <property type="entry name" value="EF_HAND_1"/>
    <property type="match status" value="1"/>
</dbReference>
<reference evidence="2" key="1">
    <citation type="submission" date="2022-05" db="EMBL/GenBank/DDBJ databases">
        <title>An RpoN-dependent PEP-CTERM gene is involved in floc formation of an Aquincola tertiaricarbonis strain.</title>
        <authorList>
            <person name="Qiu D."/>
            <person name="Xia M."/>
        </authorList>
    </citation>
    <scope>NUCLEOTIDE SEQUENCE</scope>
    <source>
        <strain evidence="2">RN12</strain>
    </source>
</reference>
<keyword evidence="1" id="KW-0472">Membrane</keyword>
<dbReference type="EMBL" id="CP097636">
    <property type="protein sequence ID" value="URI11238.1"/>
    <property type="molecule type" value="Genomic_DNA"/>
</dbReference>
<dbReference type="InterPro" id="IPR032809">
    <property type="entry name" value="Put_HupE_UreJ"/>
</dbReference>
<name>A0ABY4SHG8_AQUTE</name>
<keyword evidence="3" id="KW-1185">Reference proteome</keyword>
<keyword evidence="1" id="KW-1133">Transmembrane helix</keyword>
<feature type="transmembrane region" description="Helical" evidence="1">
    <location>
        <begin position="243"/>
        <end position="266"/>
    </location>
</feature>
<protein>
    <submittedName>
        <fullName evidence="2">HupE/UreJ family protein</fullName>
    </submittedName>
</protein>
<dbReference type="RefSeq" id="WP_250199438.1">
    <property type="nucleotide sequence ID" value="NZ_CP097636.1"/>
</dbReference>
<evidence type="ECO:0000256" key="1">
    <source>
        <dbReference type="SAM" id="Phobius"/>
    </source>
</evidence>
<sequence length="392" mass="41712">MTNASTACSASPERPRGPGWRRWLLAAGLCAVATGAAAHKSSDAYLVLQAEAGGTQLRWDIALRDLDAALPTLDADNDRQLTWREVREAWPAIDAYALPRLQVPGCQWQVNGHALERRSDGAYAVLQLKAPCQVTAATPMVYRLLAEVDPTHRGIAKLVAADGSATARLLDPTAPDLPLEEGAAAPAAEHASFIAEGVHHIVTGYDHLLFLLCLILPAVLRRIPGQPTGQPPGWAPVANWRQAALPVAGVVTLFTLAHSLTLALAALKLVSLPSWFIEPAIAITIGIAAVDNLRPLFGRRRGVVTFLFGLIHGFGFAGVLGELQLPPAQFGWALLQFNLGLELGQLAIIAAVVPLLYALRRAALYVPAVLRGGSAAAFGMAAWWLVQRTALS</sequence>
<accession>A0ABY4SHG8</accession>
<proteinExistence type="predicted"/>
<gene>
    <name evidence="2" type="ORF">MW290_19970</name>
</gene>
<feature type="transmembrane region" description="Helical" evidence="1">
    <location>
        <begin position="272"/>
        <end position="290"/>
    </location>
</feature>
<keyword evidence="1" id="KW-0812">Transmembrane</keyword>